<evidence type="ECO:0000313" key="1">
    <source>
        <dbReference type="EMBL" id="TMP27184.1"/>
    </source>
</evidence>
<evidence type="ECO:0000313" key="2">
    <source>
        <dbReference type="Proteomes" id="UP000310249"/>
    </source>
</evidence>
<sequence length="105" mass="12396">MVSILYLSFLVVWISILLLKASVIRGADKIAFEPRERNSEDRKQLNDFIRERECIESISDITLKYEALMEWNERFNLFLAEGIAARKSDRSQHNVVDLLHYTKKH</sequence>
<dbReference type="Proteomes" id="UP000310249">
    <property type="component" value="Unassembled WGS sequence"/>
</dbReference>
<dbReference type="EMBL" id="PNCI01000036">
    <property type="protein sequence ID" value="TMP27184.1"/>
    <property type="molecule type" value="Genomic_DNA"/>
</dbReference>
<reference evidence="1 2" key="1">
    <citation type="submission" date="2018-01" db="EMBL/GenBank/DDBJ databases">
        <authorList>
            <person name="Paulsen S."/>
            <person name="Gram L.K."/>
        </authorList>
    </citation>
    <scope>NUCLEOTIDE SEQUENCE [LARGE SCALE GENOMIC DNA]</scope>
    <source>
        <strain evidence="1 2">S2676</strain>
    </source>
</reference>
<proteinExistence type="predicted"/>
<organism evidence="1 2">
    <name type="scientific">Pseudoalteromonas rubra</name>
    <dbReference type="NCBI Taxonomy" id="43658"/>
    <lineage>
        <taxon>Bacteria</taxon>
        <taxon>Pseudomonadati</taxon>
        <taxon>Pseudomonadota</taxon>
        <taxon>Gammaproteobacteria</taxon>
        <taxon>Alteromonadales</taxon>
        <taxon>Pseudoalteromonadaceae</taxon>
        <taxon>Pseudoalteromonas</taxon>
    </lineage>
</organism>
<name>A0A5S3WIS7_9GAMM</name>
<accession>A0A5S3WIS7</accession>
<protein>
    <submittedName>
        <fullName evidence="1">Uncharacterized protein</fullName>
    </submittedName>
</protein>
<gene>
    <name evidence="1" type="ORF">CWB99_15820</name>
</gene>
<comment type="caution">
    <text evidence="1">The sequence shown here is derived from an EMBL/GenBank/DDBJ whole genome shotgun (WGS) entry which is preliminary data.</text>
</comment>
<reference evidence="2" key="2">
    <citation type="submission" date="2019-06" db="EMBL/GenBank/DDBJ databases">
        <title>Co-occurence of chitin degradation, pigmentation and bioactivity in marine Pseudoalteromonas.</title>
        <authorList>
            <person name="Sonnenschein E.C."/>
            <person name="Bech P.K."/>
        </authorList>
    </citation>
    <scope>NUCLEOTIDE SEQUENCE [LARGE SCALE GENOMIC DNA]</scope>
    <source>
        <strain evidence="2">S2676</strain>
    </source>
</reference>
<dbReference type="AlphaFoldDB" id="A0A5S3WIS7"/>